<feature type="domain" description="RelA/SpoT" evidence="2">
    <location>
        <begin position="45"/>
        <end position="172"/>
    </location>
</feature>
<dbReference type="SMART" id="SM00954">
    <property type="entry name" value="RelA_SpoT"/>
    <property type="match status" value="1"/>
</dbReference>
<dbReference type="UniPathway" id="UPA00908">
    <property type="reaction ID" value="UER00884"/>
</dbReference>
<evidence type="ECO:0000256" key="1">
    <source>
        <dbReference type="ARBA" id="ARBA00004976"/>
    </source>
</evidence>
<comment type="pathway">
    <text evidence="1">Purine metabolism; ppGpp biosynthesis; ppGpp from GTP: step 1/2.</text>
</comment>
<dbReference type="SUPFAM" id="SSF81301">
    <property type="entry name" value="Nucleotidyltransferase"/>
    <property type="match status" value="1"/>
</dbReference>
<dbReference type="PANTHER" id="PTHR47837">
    <property type="entry name" value="GTP PYROPHOSPHOKINASE YJBM"/>
    <property type="match status" value="1"/>
</dbReference>
<accession>A0A1H0YJJ9</accession>
<reference evidence="3 4" key="1">
    <citation type="submission" date="2016-10" db="EMBL/GenBank/DDBJ databases">
        <authorList>
            <person name="de Groot N.N."/>
        </authorList>
    </citation>
    <scope>NUCLEOTIDE SEQUENCE [LARGE SCALE GENOMIC DNA]</scope>
    <source>
        <strain evidence="3 4">Sb05</strain>
    </source>
</reference>
<dbReference type="Proteomes" id="UP000182870">
    <property type="component" value="Unassembled WGS sequence"/>
</dbReference>
<dbReference type="InterPro" id="IPR007685">
    <property type="entry name" value="RelA_SpoT"/>
</dbReference>
<evidence type="ECO:0000313" key="4">
    <source>
        <dbReference type="Proteomes" id="UP000182870"/>
    </source>
</evidence>
<dbReference type="RefSeq" id="WP_074560345.1">
    <property type="nucleotide sequence ID" value="NZ_FNKE01000001.1"/>
</dbReference>
<sequence>MTESIYGKYADYLPLILEDFSQRIKEKNDLVKKETGYKLFEHLISRVKTHESMVEKCQRKGFEVSTESALRQIRDSIGLRIVCGFVDDIYRLADVIHSFDNCHVIEEKDYIKHAKPNGYRSYHMIVEVETPYPDCLGNEQGSYFIEVQLRTIAMDSWASLEHQMKYKHDIKDPKRIVRELKRCADELASCDLSMQTIRNLIQESSRLEGDD</sequence>
<evidence type="ECO:0000259" key="2">
    <source>
        <dbReference type="SMART" id="SM00954"/>
    </source>
</evidence>
<dbReference type="EMBL" id="FNKE01000001">
    <property type="protein sequence ID" value="SDQ15111.1"/>
    <property type="molecule type" value="Genomic_DNA"/>
</dbReference>
<dbReference type="OrthoDB" id="9789634at2"/>
<evidence type="ECO:0000313" key="3">
    <source>
        <dbReference type="EMBL" id="SDQ15111.1"/>
    </source>
</evidence>
<dbReference type="AlphaFoldDB" id="A0A1H0YJJ9"/>
<proteinExistence type="predicted"/>
<organism evidence="3 4">
    <name type="scientific">Streptococcus equinus</name>
    <name type="common">Streptococcus bovis</name>
    <dbReference type="NCBI Taxonomy" id="1335"/>
    <lineage>
        <taxon>Bacteria</taxon>
        <taxon>Bacillati</taxon>
        <taxon>Bacillota</taxon>
        <taxon>Bacilli</taxon>
        <taxon>Lactobacillales</taxon>
        <taxon>Streptococcaceae</taxon>
        <taxon>Streptococcus</taxon>
    </lineage>
</organism>
<dbReference type="Gene3D" id="3.30.460.10">
    <property type="entry name" value="Beta Polymerase, domain 2"/>
    <property type="match status" value="1"/>
</dbReference>
<dbReference type="InterPro" id="IPR052366">
    <property type="entry name" value="GTP_Pyrophosphokinase"/>
</dbReference>
<dbReference type="InterPro" id="IPR043519">
    <property type="entry name" value="NT_sf"/>
</dbReference>
<dbReference type="Pfam" id="PF04607">
    <property type="entry name" value="RelA_SpoT"/>
    <property type="match status" value="1"/>
</dbReference>
<dbReference type="PANTHER" id="PTHR47837:SF2">
    <property type="entry name" value="GTP PYROPHOSPHOKINASE YWAC"/>
    <property type="match status" value="1"/>
</dbReference>
<gene>
    <name evidence="3" type="ORF">SAMN05216392_0686</name>
</gene>
<protein>
    <submittedName>
        <fullName evidence="3">PpGpp synthetase catalytic domain-containing protein (RelA/SpoT-type nucleotidyltranferase)</fullName>
    </submittedName>
</protein>
<dbReference type="CDD" id="cd05399">
    <property type="entry name" value="NT_Rel-Spo_like"/>
    <property type="match status" value="1"/>
</dbReference>
<dbReference type="GO" id="GO:0015970">
    <property type="term" value="P:guanosine tetraphosphate biosynthetic process"/>
    <property type="evidence" value="ECO:0007669"/>
    <property type="project" value="UniProtKB-UniPathway"/>
</dbReference>
<name>A0A1H0YJJ9_STREI</name>
<dbReference type="Gene3D" id="1.10.287.860">
    <property type="entry name" value="Nucleotidyltransferase"/>
    <property type="match status" value="1"/>
</dbReference>